<reference evidence="3" key="1">
    <citation type="submission" date="2023-10" db="EMBL/GenBank/DDBJ databases">
        <authorList>
            <person name="Chen Y."/>
            <person name="Shah S."/>
            <person name="Dougan E. K."/>
            <person name="Thang M."/>
            <person name="Chan C."/>
        </authorList>
    </citation>
    <scope>NUCLEOTIDE SEQUENCE [LARGE SCALE GENOMIC DNA]</scope>
</reference>
<name>A0ABN9RHS3_9DINO</name>
<feature type="compositionally biased region" description="Low complexity" evidence="2">
    <location>
        <begin position="683"/>
        <end position="720"/>
    </location>
</feature>
<feature type="region of interest" description="Disordered" evidence="2">
    <location>
        <begin position="268"/>
        <end position="381"/>
    </location>
</feature>
<feature type="compositionally biased region" description="Basic and acidic residues" evidence="2">
    <location>
        <begin position="405"/>
        <end position="417"/>
    </location>
</feature>
<keyword evidence="1" id="KW-0175">Coiled coil</keyword>
<feature type="compositionally biased region" description="Basic and acidic residues" evidence="2">
    <location>
        <begin position="282"/>
        <end position="316"/>
    </location>
</feature>
<feature type="compositionally biased region" description="Low complexity" evidence="2">
    <location>
        <begin position="589"/>
        <end position="599"/>
    </location>
</feature>
<keyword evidence="4" id="KW-1185">Reference proteome</keyword>
<dbReference type="Proteomes" id="UP001189429">
    <property type="component" value="Unassembled WGS sequence"/>
</dbReference>
<feature type="region of interest" description="Disordered" evidence="2">
    <location>
        <begin position="564"/>
        <end position="639"/>
    </location>
</feature>
<dbReference type="EMBL" id="CAUYUJ010006780">
    <property type="protein sequence ID" value="CAK0818624.1"/>
    <property type="molecule type" value="Genomic_DNA"/>
</dbReference>
<comment type="caution">
    <text evidence="3">The sequence shown here is derived from an EMBL/GenBank/DDBJ whole genome shotgun (WGS) entry which is preliminary data.</text>
</comment>
<evidence type="ECO:0000313" key="4">
    <source>
        <dbReference type="Proteomes" id="UP001189429"/>
    </source>
</evidence>
<feature type="compositionally biased region" description="Basic and acidic residues" evidence="2">
    <location>
        <begin position="512"/>
        <end position="522"/>
    </location>
</feature>
<organism evidence="3 4">
    <name type="scientific">Prorocentrum cordatum</name>
    <dbReference type="NCBI Taxonomy" id="2364126"/>
    <lineage>
        <taxon>Eukaryota</taxon>
        <taxon>Sar</taxon>
        <taxon>Alveolata</taxon>
        <taxon>Dinophyceae</taxon>
        <taxon>Prorocentrales</taxon>
        <taxon>Prorocentraceae</taxon>
        <taxon>Prorocentrum</taxon>
    </lineage>
</organism>
<proteinExistence type="predicted"/>
<sequence>MQVIQHVRRLLEQLVLAQGAVASSMRLGHVGVRGPGCPLEVGWRRSLERAAEFDWNHEYGCLVGCWSSGLEAGPTLKKACSRWKASAGQPEQAEDEDDEYEYEYKYEDEDESEYGARRRPMASPSKAAHFRAAISRSIFAAALSEATPAPAVFEAAISGAALVAGALEAAPLKVALGLAIFEAPLIRAALALAISRAAVAVAEVGSTETVGPEASEMSEVDLPSTLLDAEKLETCNAVNVEVAAEPPSATADIGEDLAVNEAADANAIGKEDSPWATDQSEEAARSSEKANPSDKRGALKKTGENVSRAETERRAEQGLAAEDTEDNGAPRDCPRAPTGGHPAGTGQDPPHTHPERNSPSTPGSPWCVAEDGNASSSPRGERRCWCLASAARASQGQAASRAASRRRDNGFEVRDGRSCRPAKDFAYDAEEAERLTEELERRRMGLEDHLLRRHSRSAVILAIPTPRDLPPPDSLRITPHSTPFATPRGLERQAGQVSRHRSSARGQLIASDRSDRKSDGHRSARPRSGGHRSGRSDHSGSRSGGAVPLECEGLDEMTALVRDMFTPQCSPEPTKVSRRRPSSRGMTPSSADVSASSSARRVHRQRAPEAAPPLRGAHASARQASFARGGRGWGVPDGEPQEAADVEFCQLLQSALANGKHGRLGSLGSVSRPHAQDGPPAPVAWAGPAGARAAGEPSVQAAGGARSPEGAAGRAAPAAHGRGRSRRSSRDAEGALGTCGRCFVFPF</sequence>
<feature type="region of interest" description="Disordered" evidence="2">
    <location>
        <begin position="667"/>
        <end position="734"/>
    </location>
</feature>
<accession>A0ABN9RHS3</accession>
<evidence type="ECO:0000313" key="3">
    <source>
        <dbReference type="EMBL" id="CAK0818624.1"/>
    </source>
</evidence>
<protein>
    <submittedName>
        <fullName evidence="3">Uncharacterized protein</fullName>
    </submittedName>
</protein>
<feature type="region of interest" description="Disordered" evidence="2">
    <location>
        <begin position="463"/>
        <end position="549"/>
    </location>
</feature>
<feature type="compositionally biased region" description="Low complexity" evidence="2">
    <location>
        <begin position="393"/>
        <end position="402"/>
    </location>
</feature>
<feature type="compositionally biased region" description="Basic residues" evidence="2">
    <location>
        <begin position="523"/>
        <end position="533"/>
    </location>
</feature>
<evidence type="ECO:0000256" key="2">
    <source>
        <dbReference type="SAM" id="MobiDB-lite"/>
    </source>
</evidence>
<evidence type="ECO:0000256" key="1">
    <source>
        <dbReference type="SAM" id="Coils"/>
    </source>
</evidence>
<feature type="coiled-coil region" evidence="1">
    <location>
        <begin position="422"/>
        <end position="449"/>
    </location>
</feature>
<gene>
    <name evidence="3" type="ORF">PCOR1329_LOCUS20832</name>
</gene>
<feature type="region of interest" description="Disordered" evidence="2">
    <location>
        <begin position="393"/>
        <end position="417"/>
    </location>
</feature>